<evidence type="ECO:0000256" key="2">
    <source>
        <dbReference type="ARBA" id="ARBA00029460"/>
    </source>
</evidence>
<dbReference type="Pfam" id="PF01728">
    <property type="entry name" value="FtsJ"/>
    <property type="match status" value="1"/>
</dbReference>
<dbReference type="InterPro" id="IPR047048">
    <property type="entry name" value="TlyA"/>
</dbReference>
<accession>A0A3M6QEC7</accession>
<dbReference type="InterPro" id="IPR036986">
    <property type="entry name" value="S4_RNA-bd_sf"/>
</dbReference>
<name>A0A3M6QEC7_9BURK</name>
<keyword evidence="5" id="KW-0489">Methyltransferase</keyword>
<dbReference type="CDD" id="cd00165">
    <property type="entry name" value="S4"/>
    <property type="match status" value="1"/>
</dbReference>
<evidence type="ECO:0000256" key="3">
    <source>
        <dbReference type="PROSITE-ProRule" id="PRU00182"/>
    </source>
</evidence>
<protein>
    <submittedName>
        <fullName evidence="5">TlyA family RNA methyltransferase</fullName>
    </submittedName>
</protein>
<dbReference type="InterPro" id="IPR029063">
    <property type="entry name" value="SAM-dependent_MTases_sf"/>
</dbReference>
<dbReference type="GO" id="GO:0008168">
    <property type="term" value="F:methyltransferase activity"/>
    <property type="evidence" value="ECO:0007669"/>
    <property type="project" value="UniProtKB-KW"/>
</dbReference>
<comment type="caution">
    <text evidence="5">The sequence shown here is derived from an EMBL/GenBank/DDBJ whole genome shotgun (WGS) entry which is preliminary data.</text>
</comment>
<dbReference type="PIRSF" id="PIRSF005578">
    <property type="entry name" value="TlyA"/>
    <property type="match status" value="1"/>
</dbReference>
<keyword evidence="5" id="KW-0808">Transferase</keyword>
<dbReference type="SUPFAM" id="SSF53335">
    <property type="entry name" value="S-adenosyl-L-methionine-dependent methyltransferases"/>
    <property type="match status" value="1"/>
</dbReference>
<dbReference type="EMBL" id="RDQM01000001">
    <property type="protein sequence ID" value="RMX01488.1"/>
    <property type="molecule type" value="Genomic_DNA"/>
</dbReference>
<organism evidence="5 6">
    <name type="scientific">Allofranklinella schreckenbergeri</name>
    <dbReference type="NCBI Taxonomy" id="1076744"/>
    <lineage>
        <taxon>Bacteria</taxon>
        <taxon>Pseudomonadati</taxon>
        <taxon>Pseudomonadota</taxon>
        <taxon>Betaproteobacteria</taxon>
        <taxon>Burkholderiales</taxon>
        <taxon>Comamonadaceae</taxon>
        <taxon>Allofranklinella</taxon>
    </lineage>
</organism>
<dbReference type="PROSITE" id="PS50889">
    <property type="entry name" value="S4"/>
    <property type="match status" value="1"/>
</dbReference>
<comment type="similarity">
    <text evidence="2">Belongs to the TlyA family.</text>
</comment>
<sequence>MRADQLLVQRGLAATRSQAQRLIASGVQWRLPDGSTPWQRITKNGAELPPHAELQLLDEAQTRYVSRGGLKLAGALHATGLQPAGWRCLDVGQSTGGFTDCLLQHGARQVVGVDVGHGQLAPALRQDARVQALEKCNARQLTRAQVDPDGAGFELITGDLSFISLSLVLPALAPCMDARTHLLMLVKPQFELQPQQLGKGGIVRDPALYALVRERIEAACRAHGLTPLQWLDSPITGGDGNREFFIWAQAANANTNPINQSE</sequence>
<evidence type="ECO:0000259" key="4">
    <source>
        <dbReference type="Pfam" id="PF01728"/>
    </source>
</evidence>
<dbReference type="Gene3D" id="3.40.50.150">
    <property type="entry name" value="Vaccinia Virus protein VP39"/>
    <property type="match status" value="1"/>
</dbReference>
<dbReference type="Proteomes" id="UP000267521">
    <property type="component" value="Unassembled WGS sequence"/>
</dbReference>
<evidence type="ECO:0000313" key="6">
    <source>
        <dbReference type="Proteomes" id="UP000267521"/>
    </source>
</evidence>
<dbReference type="Gene3D" id="3.10.290.10">
    <property type="entry name" value="RNA-binding S4 domain"/>
    <property type="match status" value="1"/>
</dbReference>
<gene>
    <name evidence="5" type="ORF">EBQ26_00075</name>
</gene>
<dbReference type="GO" id="GO:0003723">
    <property type="term" value="F:RNA binding"/>
    <property type="evidence" value="ECO:0007669"/>
    <property type="project" value="UniProtKB-KW"/>
</dbReference>
<reference evidence="5 6" key="1">
    <citation type="submission" date="2018-10" db="EMBL/GenBank/DDBJ databases">
        <title>Comamonadaceae CDC group NO-1 genome sequencing and assembly.</title>
        <authorList>
            <person name="Bernier A.-M."/>
            <person name="Bernard K."/>
        </authorList>
    </citation>
    <scope>NUCLEOTIDE SEQUENCE [LARGE SCALE GENOMIC DNA]</scope>
    <source>
        <strain evidence="5 6">NML970147</strain>
    </source>
</reference>
<dbReference type="AlphaFoldDB" id="A0A3M6QEC7"/>
<proteinExistence type="inferred from homology"/>
<dbReference type="GO" id="GO:0032259">
    <property type="term" value="P:methylation"/>
    <property type="evidence" value="ECO:0007669"/>
    <property type="project" value="UniProtKB-KW"/>
</dbReference>
<dbReference type="RefSeq" id="WP_122237258.1">
    <property type="nucleotide sequence ID" value="NZ_RDQM01000001.1"/>
</dbReference>
<evidence type="ECO:0000313" key="5">
    <source>
        <dbReference type="EMBL" id="RMX01488.1"/>
    </source>
</evidence>
<feature type="domain" description="Ribosomal RNA methyltransferase FtsJ" evidence="4">
    <location>
        <begin position="64"/>
        <end position="249"/>
    </location>
</feature>
<dbReference type="InterPro" id="IPR004538">
    <property type="entry name" value="Hemolysin_A/TlyA"/>
</dbReference>
<dbReference type="PANTHER" id="PTHR32319:SF0">
    <property type="entry name" value="BACTERIAL HEMOLYSIN-LIKE PROTEIN"/>
    <property type="match status" value="1"/>
</dbReference>
<evidence type="ECO:0000256" key="1">
    <source>
        <dbReference type="ARBA" id="ARBA00022884"/>
    </source>
</evidence>
<dbReference type="InterPro" id="IPR002877">
    <property type="entry name" value="RNA_MeTrfase_FtsJ_dom"/>
</dbReference>
<keyword evidence="1 3" id="KW-0694">RNA-binding</keyword>
<dbReference type="PANTHER" id="PTHR32319">
    <property type="entry name" value="BACTERIAL HEMOLYSIN-LIKE PROTEIN"/>
    <property type="match status" value="1"/>
</dbReference>